<evidence type="ECO:0000256" key="1">
    <source>
        <dbReference type="SAM" id="MobiDB-lite"/>
    </source>
</evidence>
<reference evidence="2" key="1">
    <citation type="submission" date="2013-11" db="EMBL/GenBank/DDBJ databases">
        <title>The Genome Sequence of Phytophthora parasitica CJ02B3.</title>
        <authorList>
            <consortium name="The Broad Institute Genomics Platform"/>
            <person name="Russ C."/>
            <person name="Tyler B."/>
            <person name="Panabieres F."/>
            <person name="Shan W."/>
            <person name="Tripathy S."/>
            <person name="Grunwald N."/>
            <person name="Machado M."/>
            <person name="Johnson C.S."/>
            <person name="Arredondo F."/>
            <person name="Hong C."/>
            <person name="Coffey M."/>
            <person name="Young S.K."/>
            <person name="Zeng Q."/>
            <person name="Gargeya S."/>
            <person name="Fitzgerald M."/>
            <person name="Abouelleil A."/>
            <person name="Alvarado L."/>
            <person name="Chapman S.B."/>
            <person name="Gainer-Dewar J."/>
            <person name="Goldberg J."/>
            <person name="Griggs A."/>
            <person name="Gujja S."/>
            <person name="Hansen M."/>
            <person name="Howarth C."/>
            <person name="Imamovic A."/>
            <person name="Ireland A."/>
            <person name="Larimer J."/>
            <person name="McCowan C."/>
            <person name="Murphy C."/>
            <person name="Pearson M."/>
            <person name="Poon T.W."/>
            <person name="Priest M."/>
            <person name="Roberts A."/>
            <person name="Saif S."/>
            <person name="Shea T."/>
            <person name="Sykes S."/>
            <person name="Wortman J."/>
            <person name="Nusbaum C."/>
            <person name="Birren B."/>
        </authorList>
    </citation>
    <scope>NUCLEOTIDE SEQUENCE [LARGE SCALE GENOMIC DNA]</scope>
    <source>
        <strain evidence="2">CJ02B3</strain>
    </source>
</reference>
<organism evidence="3">
    <name type="scientific">Phytophthora nicotianae</name>
    <name type="common">Potato buckeye rot agent</name>
    <name type="synonym">Phytophthora parasitica</name>
    <dbReference type="NCBI Taxonomy" id="4792"/>
    <lineage>
        <taxon>Eukaryota</taxon>
        <taxon>Sar</taxon>
        <taxon>Stramenopiles</taxon>
        <taxon>Oomycota</taxon>
        <taxon>Peronosporomycetes</taxon>
        <taxon>Peronosporales</taxon>
        <taxon>Peronosporaceae</taxon>
        <taxon>Phytophthora</taxon>
    </lineage>
</organism>
<sequence>PNSPFRNLPARAQVPDPAPSSSKKTSRRRRRCQFLRWSAAAAAANPRFRRSPVPLRRVLTAASATCRNRQFLFTECC</sequence>
<dbReference type="Proteomes" id="UP000053236">
    <property type="component" value="Unassembled WGS sequence"/>
</dbReference>
<protein>
    <submittedName>
        <fullName evidence="3">Uncharacterized protein</fullName>
    </submittedName>
</protein>
<evidence type="ECO:0000313" key="3">
    <source>
        <dbReference type="EMBL" id="ETL27286.1"/>
    </source>
</evidence>
<name>W2HZK9_PHYNI</name>
<dbReference type="EMBL" id="KI689190">
    <property type="protein sequence ID" value="ETK73853.1"/>
    <property type="molecule type" value="Genomic_DNA"/>
</dbReference>
<evidence type="ECO:0000313" key="2">
    <source>
        <dbReference type="EMBL" id="ETK73853.1"/>
    </source>
</evidence>
<dbReference type="AlphaFoldDB" id="W2HZK9"/>
<accession>W2HZK9</accession>
<dbReference type="EMBL" id="KI675993">
    <property type="protein sequence ID" value="ETL27286.1"/>
    <property type="molecule type" value="Genomic_DNA"/>
</dbReference>
<proteinExistence type="predicted"/>
<reference evidence="3" key="2">
    <citation type="submission" date="2013-11" db="EMBL/GenBank/DDBJ databases">
        <title>The Genome Sequence of Phytophthora parasitica CJ05E6.</title>
        <authorList>
            <consortium name="The Broad Institute Genomics Platform"/>
            <person name="Russ C."/>
            <person name="Tyler B."/>
            <person name="Panabieres F."/>
            <person name="Shan W."/>
            <person name="Tripathy S."/>
            <person name="Grunwald N."/>
            <person name="Machado M."/>
            <person name="Johnson C.S."/>
            <person name="Arredondo F."/>
            <person name="Hong C."/>
            <person name="Coffey M."/>
            <person name="Young S.K."/>
            <person name="Zeng Q."/>
            <person name="Gargeya S."/>
            <person name="Fitzgerald M."/>
            <person name="Abouelleil A."/>
            <person name="Alvarado L."/>
            <person name="Chapman S.B."/>
            <person name="Gainer-Dewar J."/>
            <person name="Goldberg J."/>
            <person name="Griggs A."/>
            <person name="Gujja S."/>
            <person name="Hansen M."/>
            <person name="Howarth C."/>
            <person name="Imamovic A."/>
            <person name="Ireland A."/>
            <person name="Larimer J."/>
            <person name="McCowan C."/>
            <person name="Murphy C."/>
            <person name="Pearson M."/>
            <person name="Poon T.W."/>
            <person name="Priest M."/>
            <person name="Roberts A."/>
            <person name="Saif S."/>
            <person name="Shea T."/>
            <person name="Sykes S."/>
            <person name="Wortman J."/>
            <person name="Nusbaum C."/>
            <person name="Birren B."/>
        </authorList>
    </citation>
    <scope>NUCLEOTIDE SEQUENCE [LARGE SCALE GENOMIC DNA]</scope>
    <source>
        <strain evidence="3">CJ05E6</strain>
    </source>
</reference>
<dbReference type="Proteomes" id="UP000053864">
    <property type="component" value="Unassembled WGS sequence"/>
</dbReference>
<gene>
    <name evidence="2" type="ORF">L915_19250</name>
    <name evidence="3" type="ORF">L916_19144</name>
</gene>
<feature type="non-terminal residue" evidence="3">
    <location>
        <position position="1"/>
    </location>
</feature>
<feature type="region of interest" description="Disordered" evidence="1">
    <location>
        <begin position="1"/>
        <end position="30"/>
    </location>
</feature>